<evidence type="ECO:0000256" key="1">
    <source>
        <dbReference type="ARBA" id="ARBA00009981"/>
    </source>
</evidence>
<gene>
    <name evidence="2" type="ORF">CRI93_08560</name>
</gene>
<name>A0A2H3P6N7_9BACT</name>
<accession>A0A2H3P6N7</accession>
<dbReference type="Proteomes" id="UP000221024">
    <property type="component" value="Unassembled WGS sequence"/>
</dbReference>
<proteinExistence type="inferred from homology"/>
<dbReference type="EMBL" id="PDEP01000007">
    <property type="protein sequence ID" value="PEN06685.1"/>
    <property type="molecule type" value="Genomic_DNA"/>
</dbReference>
<dbReference type="SUPFAM" id="SSF143120">
    <property type="entry name" value="YefM-like"/>
    <property type="match status" value="1"/>
</dbReference>
<protein>
    <submittedName>
        <fullName evidence="2">Prevent-host-death protein</fullName>
    </submittedName>
</protein>
<dbReference type="Gene3D" id="3.40.1620.10">
    <property type="entry name" value="YefM-like domain"/>
    <property type="match status" value="1"/>
</dbReference>
<evidence type="ECO:0000313" key="3">
    <source>
        <dbReference type="Proteomes" id="UP000221024"/>
    </source>
</evidence>
<evidence type="ECO:0000313" key="2">
    <source>
        <dbReference type="EMBL" id="PEN06685.1"/>
    </source>
</evidence>
<dbReference type="InterPro" id="IPR036165">
    <property type="entry name" value="YefM-like_sf"/>
</dbReference>
<dbReference type="OrthoDB" id="370795at2"/>
<keyword evidence="3" id="KW-1185">Reference proteome</keyword>
<comment type="caution">
    <text evidence="2">The sequence shown here is derived from an EMBL/GenBank/DDBJ whole genome shotgun (WGS) entry which is preliminary data.</text>
</comment>
<sequence>MRVYTYSEARQHLADLLDQASHEGEVRIRRRDGSEYLIRPHQDEGSPLDVPAVDIDVQAEEIVAAVRTGRERASR</sequence>
<reference evidence="2 3" key="1">
    <citation type="submission" date="2017-10" db="EMBL/GenBank/DDBJ databases">
        <title>Draft genome of Longimonas halophila.</title>
        <authorList>
            <person name="Goh K.M."/>
            <person name="Shamsir M.S."/>
            <person name="Lim S.W."/>
        </authorList>
    </citation>
    <scope>NUCLEOTIDE SEQUENCE [LARGE SCALE GENOMIC DNA]</scope>
    <source>
        <strain evidence="2 3">KCTC 42399</strain>
    </source>
</reference>
<dbReference type="AlphaFoldDB" id="A0A2H3P6N7"/>
<organism evidence="2 3">
    <name type="scientific">Longimonas halophila</name>
    <dbReference type="NCBI Taxonomy" id="1469170"/>
    <lineage>
        <taxon>Bacteria</taxon>
        <taxon>Pseudomonadati</taxon>
        <taxon>Rhodothermota</taxon>
        <taxon>Rhodothermia</taxon>
        <taxon>Rhodothermales</taxon>
        <taxon>Salisaetaceae</taxon>
        <taxon>Longimonas</taxon>
    </lineage>
</organism>
<dbReference type="RefSeq" id="WP_098062211.1">
    <property type="nucleotide sequence ID" value="NZ_PDEP01000007.1"/>
</dbReference>
<comment type="similarity">
    <text evidence="1">Belongs to the phD/YefM antitoxin family.</text>
</comment>